<organism evidence="1 2">
    <name type="scientific">Electrophorus electricus</name>
    <name type="common">Electric eel</name>
    <name type="synonym">Gymnotus electricus</name>
    <dbReference type="NCBI Taxonomy" id="8005"/>
    <lineage>
        <taxon>Eukaryota</taxon>
        <taxon>Metazoa</taxon>
        <taxon>Chordata</taxon>
        <taxon>Craniata</taxon>
        <taxon>Vertebrata</taxon>
        <taxon>Euteleostomi</taxon>
        <taxon>Actinopterygii</taxon>
        <taxon>Neopterygii</taxon>
        <taxon>Teleostei</taxon>
        <taxon>Ostariophysi</taxon>
        <taxon>Gymnotiformes</taxon>
        <taxon>Gymnotoidei</taxon>
        <taxon>Gymnotidae</taxon>
        <taxon>Electrophorus</taxon>
    </lineage>
</organism>
<dbReference type="Ensembl" id="ENSEEET00000001106.2">
    <property type="protein sequence ID" value="ENSEEEP00000001085.2"/>
    <property type="gene ID" value="ENSEEEG00000000727.2"/>
</dbReference>
<dbReference type="STRING" id="8005.ENSEEEP00000001085"/>
<sequence length="76" mass="8899">MRCPRSLCYHFHYHCDITSKKKELDRARDKTRINIGAAFERWKALRDLKGFKIDAELATFLLDSSLFKCSLEACCL</sequence>
<reference evidence="2" key="1">
    <citation type="journal article" date="2014" name="Science">
        <title>Nonhuman genetics. Genomic basis for the convergent evolution of electric organs.</title>
        <authorList>
            <person name="Gallant J.R."/>
            <person name="Traeger L.L."/>
            <person name="Volkening J.D."/>
            <person name="Moffett H."/>
            <person name="Chen P.H."/>
            <person name="Novina C.D."/>
            <person name="Phillips G.N.Jr."/>
            <person name="Anand R."/>
            <person name="Wells G.B."/>
            <person name="Pinch M."/>
            <person name="Guth R."/>
            <person name="Unguez G.A."/>
            <person name="Albert J.S."/>
            <person name="Zakon H.H."/>
            <person name="Samanta M.P."/>
            <person name="Sussman M.R."/>
        </authorList>
    </citation>
    <scope>NUCLEOTIDE SEQUENCE [LARGE SCALE GENOMIC DNA]</scope>
</reference>
<name>A0A4W4DPG4_ELEEL</name>
<proteinExistence type="predicted"/>
<protein>
    <submittedName>
        <fullName evidence="1">Uncharacterized protein</fullName>
    </submittedName>
</protein>
<dbReference type="AlphaFoldDB" id="A0A4W4DPG4"/>
<reference evidence="2" key="2">
    <citation type="journal article" date="2017" name="Sci. Adv.">
        <title>A tail of two voltages: Proteomic comparison of the three electric organs of the electric eel.</title>
        <authorList>
            <person name="Traeger L.L."/>
            <person name="Sabat G."/>
            <person name="Barrett-Wilt G.A."/>
            <person name="Wells G.B."/>
            <person name="Sussman M.R."/>
        </authorList>
    </citation>
    <scope>NUCLEOTIDE SEQUENCE [LARGE SCALE GENOMIC DNA]</scope>
</reference>
<evidence type="ECO:0000313" key="1">
    <source>
        <dbReference type="Ensembl" id="ENSEEEP00000001085.2"/>
    </source>
</evidence>
<reference evidence="1" key="4">
    <citation type="submission" date="2025-08" db="UniProtKB">
        <authorList>
            <consortium name="Ensembl"/>
        </authorList>
    </citation>
    <scope>IDENTIFICATION</scope>
</reference>
<accession>A0A4W4DPG4</accession>
<dbReference type="OMA" id="NICTAFH"/>
<evidence type="ECO:0000313" key="2">
    <source>
        <dbReference type="Proteomes" id="UP000314983"/>
    </source>
</evidence>
<dbReference type="Proteomes" id="UP000314983">
    <property type="component" value="Chromosome 19"/>
</dbReference>
<keyword evidence="2" id="KW-1185">Reference proteome</keyword>
<reference evidence="1" key="5">
    <citation type="submission" date="2025-09" db="UniProtKB">
        <authorList>
            <consortium name="Ensembl"/>
        </authorList>
    </citation>
    <scope>IDENTIFICATION</scope>
</reference>
<dbReference type="GeneTree" id="ENSGT01030000235173"/>
<reference evidence="1" key="3">
    <citation type="submission" date="2020-05" db="EMBL/GenBank/DDBJ databases">
        <title>Electrophorus electricus (electric eel) genome, fEleEle1, primary haplotype.</title>
        <authorList>
            <person name="Myers G."/>
            <person name="Meyer A."/>
            <person name="Fedrigo O."/>
            <person name="Formenti G."/>
            <person name="Rhie A."/>
            <person name="Tracey A."/>
            <person name="Sims Y."/>
            <person name="Jarvis E.D."/>
        </authorList>
    </citation>
    <scope>NUCLEOTIDE SEQUENCE [LARGE SCALE GENOMIC DNA]</scope>
</reference>